<accession>A0ABR2GVR9</accession>
<dbReference type="Pfam" id="PF00071">
    <property type="entry name" value="Ras"/>
    <property type="match status" value="1"/>
</dbReference>
<keyword evidence="4" id="KW-1185">Reference proteome</keyword>
<evidence type="ECO:0000313" key="4">
    <source>
        <dbReference type="Proteomes" id="UP001470230"/>
    </source>
</evidence>
<name>A0ABR2GVR9_9EUKA</name>
<evidence type="ECO:0000256" key="2">
    <source>
        <dbReference type="ARBA" id="ARBA00023134"/>
    </source>
</evidence>
<dbReference type="PROSITE" id="PS51420">
    <property type="entry name" value="RHO"/>
    <property type="match status" value="1"/>
</dbReference>
<dbReference type="Proteomes" id="UP001470230">
    <property type="component" value="Unassembled WGS sequence"/>
</dbReference>
<reference evidence="3 4" key="1">
    <citation type="submission" date="2024-04" db="EMBL/GenBank/DDBJ databases">
        <title>Tritrichomonas musculus Genome.</title>
        <authorList>
            <person name="Alves-Ferreira E."/>
            <person name="Grigg M."/>
            <person name="Lorenzi H."/>
            <person name="Galac M."/>
        </authorList>
    </citation>
    <scope>NUCLEOTIDE SEQUENCE [LARGE SCALE GENOMIC DNA]</scope>
    <source>
        <strain evidence="3 4">EAF2021</strain>
    </source>
</reference>
<comment type="caution">
    <text evidence="3">The sequence shown here is derived from an EMBL/GenBank/DDBJ whole genome shotgun (WGS) entry which is preliminary data.</text>
</comment>
<dbReference type="EMBL" id="JAPFFF010000059">
    <property type="protein sequence ID" value="KAK8837467.1"/>
    <property type="molecule type" value="Genomic_DNA"/>
</dbReference>
<dbReference type="InterPro" id="IPR027417">
    <property type="entry name" value="P-loop_NTPase"/>
</dbReference>
<gene>
    <name evidence="3" type="ORF">M9Y10_036464</name>
</gene>
<evidence type="ECO:0000256" key="1">
    <source>
        <dbReference type="ARBA" id="ARBA00022741"/>
    </source>
</evidence>
<keyword evidence="1" id="KW-0547">Nucleotide-binding</keyword>
<evidence type="ECO:0000313" key="3">
    <source>
        <dbReference type="EMBL" id="KAK8837467.1"/>
    </source>
</evidence>
<dbReference type="PANTHER" id="PTHR24072">
    <property type="entry name" value="RHO FAMILY GTPASE"/>
    <property type="match status" value="1"/>
</dbReference>
<evidence type="ECO:0008006" key="5">
    <source>
        <dbReference type="Google" id="ProtNLM"/>
    </source>
</evidence>
<organism evidence="3 4">
    <name type="scientific">Tritrichomonas musculus</name>
    <dbReference type="NCBI Taxonomy" id="1915356"/>
    <lineage>
        <taxon>Eukaryota</taxon>
        <taxon>Metamonada</taxon>
        <taxon>Parabasalia</taxon>
        <taxon>Tritrichomonadida</taxon>
        <taxon>Tritrichomonadidae</taxon>
        <taxon>Tritrichomonas</taxon>
    </lineage>
</organism>
<dbReference type="SMART" id="SM00174">
    <property type="entry name" value="RHO"/>
    <property type="match status" value="1"/>
</dbReference>
<dbReference type="Gene3D" id="3.40.50.300">
    <property type="entry name" value="P-loop containing nucleotide triphosphate hydrolases"/>
    <property type="match status" value="1"/>
</dbReference>
<dbReference type="SMART" id="SM00173">
    <property type="entry name" value="RAS"/>
    <property type="match status" value="1"/>
</dbReference>
<dbReference type="PRINTS" id="PR00449">
    <property type="entry name" value="RASTRNSFRMNG"/>
</dbReference>
<dbReference type="InterPro" id="IPR003578">
    <property type="entry name" value="Small_GTPase_Rho"/>
</dbReference>
<keyword evidence="2" id="KW-0342">GTP-binding</keyword>
<proteinExistence type="predicted"/>
<dbReference type="SUPFAM" id="SSF52540">
    <property type="entry name" value="P-loop containing nucleoside triphosphate hydrolases"/>
    <property type="match status" value="1"/>
</dbReference>
<protein>
    <recommendedName>
        <fullName evidence="5">Rho GTPase</fullName>
    </recommendedName>
</protein>
<dbReference type="SMART" id="SM00175">
    <property type="entry name" value="RAB"/>
    <property type="match status" value="1"/>
</dbReference>
<dbReference type="InterPro" id="IPR001806">
    <property type="entry name" value="Small_GTPase"/>
</dbReference>
<sequence length="180" mass="20996">MQKIKCFFVGDEGVGKTSLFDAYTKRCCSPEFQNFDNYDIYNMYYEDIPISIEFWDSNKKVFIDSLISNQFPQIDVFLLCFSVVSEQSLENIEKIWEPKIRQYSSNPSLILIGCKNDLRTKYLENDTGVIKEEQKPIPISKCIEIKEIIKAQDCIECSAYCRTNLENLLNSICQTFLQKI</sequence>